<evidence type="ECO:0000313" key="2">
    <source>
        <dbReference type="Proteomes" id="UP000009058"/>
    </source>
</evidence>
<gene>
    <name evidence="1" type="ORF">MGG_18096</name>
</gene>
<dbReference type="AlphaFoldDB" id="G4NLG7"/>
<dbReference type="GeneID" id="12986103"/>
<dbReference type="KEGG" id="mgr:MGG_18096"/>
<keyword evidence="2" id="KW-1185">Reference proteome</keyword>
<sequence>MPVVSAPAITGDGGFVQLDTESDRFKHVPVGAKNLQVLPESSDTKHLVECGTFHVARCRVGEFGLQIQHVVGQIWAAFGWDKSRYVAVQCYHWVELTAQLKGPSGLAGLSLVGKASMSWSPIVRLDYGAIAPPCLGPTIRFACLQVPDPWETRQQS</sequence>
<accession>G4NLG7</accession>
<dbReference type="Proteomes" id="UP000009058">
    <property type="component" value="Chromosome 7"/>
</dbReference>
<protein>
    <submittedName>
        <fullName evidence="1">Uncharacterized protein</fullName>
    </submittedName>
</protein>
<dbReference type="EMBL" id="CM001237">
    <property type="protein sequence ID" value="EHA46768.1"/>
    <property type="molecule type" value="Genomic_DNA"/>
</dbReference>
<dbReference type="RefSeq" id="XP_003721511.1">
    <property type="nucleotide sequence ID" value="XM_003721463.1"/>
</dbReference>
<organism evidence="1 2">
    <name type="scientific">Pyricularia oryzae (strain 70-15 / ATCC MYA-4617 / FGSC 8958)</name>
    <name type="common">Rice blast fungus</name>
    <name type="synonym">Magnaporthe oryzae</name>
    <dbReference type="NCBI Taxonomy" id="242507"/>
    <lineage>
        <taxon>Eukaryota</taxon>
        <taxon>Fungi</taxon>
        <taxon>Dikarya</taxon>
        <taxon>Ascomycota</taxon>
        <taxon>Pezizomycotina</taxon>
        <taxon>Sordariomycetes</taxon>
        <taxon>Sordariomycetidae</taxon>
        <taxon>Magnaporthales</taxon>
        <taxon>Pyriculariaceae</taxon>
        <taxon>Pyricularia</taxon>
    </lineage>
</organism>
<dbReference type="InParanoid" id="G4NLG7"/>
<dbReference type="VEuPathDB" id="FungiDB:MGG_18096"/>
<reference evidence="1 2" key="1">
    <citation type="journal article" date="2005" name="Nature">
        <title>The genome sequence of the rice blast fungus Magnaporthe grisea.</title>
        <authorList>
            <person name="Dean R.A."/>
            <person name="Talbot N.J."/>
            <person name="Ebbole D.J."/>
            <person name="Farman M.L."/>
            <person name="Mitchell T.K."/>
            <person name="Orbach M.J."/>
            <person name="Thon M."/>
            <person name="Kulkarni R."/>
            <person name="Xu J.R."/>
            <person name="Pan H."/>
            <person name="Read N.D."/>
            <person name="Lee Y.H."/>
            <person name="Carbone I."/>
            <person name="Brown D."/>
            <person name="Oh Y.Y."/>
            <person name="Donofrio N."/>
            <person name="Jeong J.S."/>
            <person name="Soanes D.M."/>
            <person name="Djonovic S."/>
            <person name="Kolomiets E."/>
            <person name="Rehmeyer C."/>
            <person name="Li W."/>
            <person name="Harding M."/>
            <person name="Kim S."/>
            <person name="Lebrun M.H."/>
            <person name="Bohnert H."/>
            <person name="Coughlan S."/>
            <person name="Butler J."/>
            <person name="Calvo S."/>
            <person name="Ma L.J."/>
            <person name="Nicol R."/>
            <person name="Purcell S."/>
            <person name="Nusbaum C."/>
            <person name="Galagan J.E."/>
            <person name="Birren B.W."/>
        </authorList>
    </citation>
    <scope>NUCLEOTIDE SEQUENCE [LARGE SCALE GENOMIC DNA]</scope>
    <source>
        <strain evidence="2">70-15 / ATCC MYA-4617 / FGSC 8958</strain>
    </source>
</reference>
<reference key="2">
    <citation type="submission" date="2011-05" db="EMBL/GenBank/DDBJ databases">
        <title>The Genome Sequence of Magnaporthe oryzae 70-15.</title>
        <authorList>
            <consortium name="The Broad Institute Genome Sequencing Platform"/>
            <person name="Ma L.-J."/>
            <person name="Dead R."/>
            <person name="Young S.K."/>
            <person name="Zeng Q."/>
            <person name="Gargeya S."/>
            <person name="Fitzgerald M."/>
            <person name="Haas B."/>
            <person name="Abouelleil A."/>
            <person name="Alvarado L."/>
            <person name="Arachchi H.M."/>
            <person name="Berlin A."/>
            <person name="Brown A."/>
            <person name="Chapman S.B."/>
            <person name="Chen Z."/>
            <person name="Dunbar C."/>
            <person name="Freedman E."/>
            <person name="Gearin G."/>
            <person name="Gellesch M."/>
            <person name="Goldberg J."/>
            <person name="Griggs A."/>
            <person name="Gujja S."/>
            <person name="Heiman D."/>
            <person name="Howarth C."/>
            <person name="Larson L."/>
            <person name="Lui A."/>
            <person name="MacDonald P.J.P."/>
            <person name="Mehta T."/>
            <person name="Montmayeur A."/>
            <person name="Murphy C."/>
            <person name="Neiman D."/>
            <person name="Pearson M."/>
            <person name="Priest M."/>
            <person name="Roberts A."/>
            <person name="Saif S."/>
            <person name="Shea T."/>
            <person name="Shenoy N."/>
            <person name="Sisk P."/>
            <person name="Stolte C."/>
            <person name="Sykes S."/>
            <person name="Yandava C."/>
            <person name="Wortman J."/>
            <person name="Nusbaum C."/>
            <person name="Birren B."/>
        </authorList>
    </citation>
    <scope>NUCLEOTIDE SEQUENCE</scope>
    <source>
        <strain>70-15</strain>
    </source>
</reference>
<name>G4NLG7_PYRO7</name>
<evidence type="ECO:0000313" key="1">
    <source>
        <dbReference type="EMBL" id="EHA46768.1"/>
    </source>
</evidence>
<dbReference type="HOGENOM" id="CLU_1686989_0_0_1"/>
<proteinExistence type="predicted"/>